<keyword evidence="1" id="KW-0472">Membrane</keyword>
<evidence type="ECO:0000313" key="3">
    <source>
        <dbReference type="Proteomes" id="UP000094784"/>
    </source>
</evidence>
<reference evidence="2 3" key="1">
    <citation type="submission" date="2016-09" db="EMBL/GenBank/DDBJ databases">
        <title>Draft genome sequence of the soil isolate, Lysinibacillus fusiformis M5, a potential hypoxanthine producer.</title>
        <authorList>
            <person name="Gallegos-Monterrosa R."/>
            <person name="Maroti G."/>
            <person name="Balint B."/>
            <person name="Kovacs A.T."/>
        </authorList>
    </citation>
    <scope>NUCLEOTIDE SEQUENCE [LARGE SCALE GENOMIC DNA]</scope>
    <source>
        <strain evidence="2 3">M5</strain>
    </source>
</reference>
<protein>
    <recommendedName>
        <fullName evidence="4">Holin</fullName>
    </recommendedName>
</protein>
<keyword evidence="1" id="KW-1133">Transmembrane helix</keyword>
<dbReference type="InterPro" id="IPR024405">
    <property type="entry name" value="Phage_BhlA/UviB"/>
</dbReference>
<proteinExistence type="predicted"/>
<dbReference type="Pfam" id="PF10960">
    <property type="entry name" value="Holin_BhlA"/>
    <property type="match status" value="1"/>
</dbReference>
<evidence type="ECO:0000256" key="1">
    <source>
        <dbReference type="SAM" id="Phobius"/>
    </source>
</evidence>
<gene>
    <name evidence="2" type="ORF">BG258_23295</name>
</gene>
<comment type="caution">
    <text evidence="2">The sequence shown here is derived from an EMBL/GenBank/DDBJ whole genome shotgun (WGS) entry which is preliminary data.</text>
</comment>
<dbReference type="AlphaFoldDB" id="A0A1E4QYE9"/>
<accession>A0A1E4QYE9</accession>
<dbReference type="Proteomes" id="UP000094784">
    <property type="component" value="Unassembled WGS sequence"/>
</dbReference>
<evidence type="ECO:0008006" key="4">
    <source>
        <dbReference type="Google" id="ProtNLM"/>
    </source>
</evidence>
<feature type="transmembrane region" description="Helical" evidence="1">
    <location>
        <begin position="6"/>
        <end position="28"/>
    </location>
</feature>
<dbReference type="RefSeq" id="WP_025115865.1">
    <property type="nucleotide sequence ID" value="NZ_CP130331.1"/>
</dbReference>
<dbReference type="EMBL" id="MECQ01000008">
    <property type="protein sequence ID" value="ODV53231.1"/>
    <property type="molecule type" value="Genomic_DNA"/>
</dbReference>
<name>A0A1E4QYE9_9BACI</name>
<keyword evidence="1" id="KW-0812">Transmembrane</keyword>
<evidence type="ECO:0000313" key="2">
    <source>
        <dbReference type="EMBL" id="ODV53231.1"/>
    </source>
</evidence>
<sequence>MDISTLLTLALENGLFPALFVFAFWYIISEHKEREKSQRELYTLLAEDVENINDAISGIEETTKRVDTNASVISQDVKELKYMVSSLETTIKNRIKE</sequence>
<organism evidence="2 3">
    <name type="scientific">Lysinibacillus fusiformis</name>
    <dbReference type="NCBI Taxonomy" id="28031"/>
    <lineage>
        <taxon>Bacteria</taxon>
        <taxon>Bacillati</taxon>
        <taxon>Bacillota</taxon>
        <taxon>Bacilli</taxon>
        <taxon>Bacillales</taxon>
        <taxon>Bacillaceae</taxon>
        <taxon>Lysinibacillus</taxon>
    </lineage>
</organism>